<proteinExistence type="inferred from homology"/>
<comment type="subcellular location">
    <subcellularLocation>
        <location evidence="1">Mitochondrion membrane</location>
        <topology evidence="1">Multi-pass membrane protein</topology>
    </subcellularLocation>
</comment>
<sequence>MSAEAEGGAQSAGGRSRIRIAGAIAGIGSGLTKVGVGHGFDTIKTRLQCAPPGMYNGALDCLMKTIRNESVLALYKGASPPAVGWAMVDSVLLGSLHNYRLLLLRNGMTEPVPDSTSSDDRRLTLFAHGLAGLAAGCTSAFVSHPFELLKVKLQLQMQRSSKDRQFKGPIDCARQVVRAQGPLGLWRGLASGILFRTNFFWMFGSVEVLMRTFSKLNGTRYEMGTGMSTFFAGGLASFTFWFFAMPFDNVKNRILMAPLDAPKRSPLEISRTIYRTVGLRGFYSGMVPVLLRAFPVNSCALFVYEGLMRLMNAEKHHEFKNEQDAESGRDISISMV</sequence>
<comment type="similarity">
    <text evidence="2 10">Belongs to the mitochondrial carrier (TC 2.A.29) family.</text>
</comment>
<feature type="transmembrane region" description="Helical" evidence="11">
    <location>
        <begin position="184"/>
        <end position="203"/>
    </location>
</feature>
<dbReference type="InterPro" id="IPR018108">
    <property type="entry name" value="MCP_transmembrane"/>
</dbReference>
<evidence type="ECO:0000313" key="13">
    <source>
        <dbReference type="Proteomes" id="UP000027195"/>
    </source>
</evidence>
<feature type="repeat" description="Solcar" evidence="9">
    <location>
        <begin position="224"/>
        <end position="310"/>
    </location>
</feature>
<evidence type="ECO:0000256" key="8">
    <source>
        <dbReference type="ARBA" id="ARBA00023136"/>
    </source>
</evidence>
<dbReference type="HOGENOM" id="CLU_015166_16_4_1"/>
<evidence type="ECO:0000256" key="5">
    <source>
        <dbReference type="ARBA" id="ARBA00022737"/>
    </source>
</evidence>
<dbReference type="EMBL" id="KL198017">
    <property type="protein sequence ID" value="KDQ20679.1"/>
    <property type="molecule type" value="Genomic_DNA"/>
</dbReference>
<dbReference type="Gene3D" id="1.50.40.10">
    <property type="entry name" value="Mitochondrial carrier domain"/>
    <property type="match status" value="1"/>
</dbReference>
<dbReference type="STRING" id="930990.A0A067MYI9"/>
<evidence type="ECO:0000256" key="11">
    <source>
        <dbReference type="SAM" id="Phobius"/>
    </source>
</evidence>
<keyword evidence="4 9" id="KW-0812">Transmembrane</keyword>
<dbReference type="GO" id="GO:0031966">
    <property type="term" value="C:mitochondrial membrane"/>
    <property type="evidence" value="ECO:0007669"/>
    <property type="project" value="UniProtKB-SubCell"/>
</dbReference>
<evidence type="ECO:0000256" key="7">
    <source>
        <dbReference type="ARBA" id="ARBA00023128"/>
    </source>
</evidence>
<keyword evidence="13" id="KW-1185">Reference proteome</keyword>
<dbReference type="SUPFAM" id="SSF103506">
    <property type="entry name" value="Mitochondrial carrier"/>
    <property type="match status" value="1"/>
</dbReference>
<dbReference type="PROSITE" id="PS50920">
    <property type="entry name" value="SOLCAR"/>
    <property type="match status" value="3"/>
</dbReference>
<accession>A0A067MYI9</accession>
<evidence type="ECO:0000313" key="12">
    <source>
        <dbReference type="EMBL" id="KDQ20679.1"/>
    </source>
</evidence>
<dbReference type="InterPro" id="IPR050567">
    <property type="entry name" value="Mitochondrial_Carrier"/>
</dbReference>
<evidence type="ECO:0000256" key="9">
    <source>
        <dbReference type="PROSITE-ProRule" id="PRU00282"/>
    </source>
</evidence>
<protein>
    <recommendedName>
        <fullName evidence="14">Mitochondrial carrier protein</fullName>
    </recommendedName>
</protein>
<evidence type="ECO:0000256" key="2">
    <source>
        <dbReference type="ARBA" id="ARBA00006375"/>
    </source>
</evidence>
<dbReference type="Pfam" id="PF00153">
    <property type="entry name" value="Mito_carr"/>
    <property type="match status" value="3"/>
</dbReference>
<keyword evidence="7" id="KW-0496">Mitochondrion</keyword>
<reference evidence="13" key="1">
    <citation type="journal article" date="2014" name="Proc. Natl. Acad. Sci. U.S.A.">
        <title>Extensive sampling of basidiomycete genomes demonstrates inadequacy of the white-rot/brown-rot paradigm for wood decay fungi.</title>
        <authorList>
            <person name="Riley R."/>
            <person name="Salamov A.A."/>
            <person name="Brown D.W."/>
            <person name="Nagy L.G."/>
            <person name="Floudas D."/>
            <person name="Held B.W."/>
            <person name="Levasseur A."/>
            <person name="Lombard V."/>
            <person name="Morin E."/>
            <person name="Otillar R."/>
            <person name="Lindquist E.A."/>
            <person name="Sun H."/>
            <person name="LaButti K.M."/>
            <person name="Schmutz J."/>
            <person name="Jabbour D."/>
            <person name="Luo H."/>
            <person name="Baker S.E."/>
            <person name="Pisabarro A.G."/>
            <person name="Walton J.D."/>
            <person name="Blanchette R.A."/>
            <person name="Henrissat B."/>
            <person name="Martin F."/>
            <person name="Cullen D."/>
            <person name="Hibbett D.S."/>
            <person name="Grigoriev I.V."/>
        </authorList>
    </citation>
    <scope>NUCLEOTIDE SEQUENCE [LARGE SCALE GENOMIC DNA]</scope>
    <source>
        <strain evidence="13">FD-172 SS1</strain>
    </source>
</reference>
<evidence type="ECO:0000256" key="10">
    <source>
        <dbReference type="RuleBase" id="RU000488"/>
    </source>
</evidence>
<name>A0A067MYI9_BOTB1</name>
<keyword evidence="6 11" id="KW-1133">Transmembrane helix</keyword>
<evidence type="ECO:0000256" key="3">
    <source>
        <dbReference type="ARBA" id="ARBA00022448"/>
    </source>
</evidence>
<dbReference type="PANTHER" id="PTHR45624">
    <property type="entry name" value="MITOCHONDRIAL BASIC AMINO ACIDS TRANSPORTER-RELATED"/>
    <property type="match status" value="1"/>
</dbReference>
<evidence type="ECO:0000256" key="6">
    <source>
        <dbReference type="ARBA" id="ARBA00022989"/>
    </source>
</evidence>
<dbReference type="Proteomes" id="UP000027195">
    <property type="component" value="Unassembled WGS sequence"/>
</dbReference>
<gene>
    <name evidence="12" type="ORF">BOTBODRAFT_61779</name>
</gene>
<keyword evidence="5" id="KW-0677">Repeat</keyword>
<dbReference type="PANTHER" id="PTHR45624:SF57">
    <property type="entry name" value="MITOCHONDRIAL SUBSTRATE CARRIER FAMILY PROTEIN L"/>
    <property type="match status" value="1"/>
</dbReference>
<feature type="repeat" description="Solcar" evidence="9">
    <location>
        <begin position="17"/>
        <end position="102"/>
    </location>
</feature>
<evidence type="ECO:0000256" key="1">
    <source>
        <dbReference type="ARBA" id="ARBA00004225"/>
    </source>
</evidence>
<keyword evidence="8 9" id="KW-0472">Membrane</keyword>
<dbReference type="InParanoid" id="A0A067MYI9"/>
<dbReference type="OrthoDB" id="193856at2759"/>
<dbReference type="GO" id="GO:1990575">
    <property type="term" value="P:mitochondrial L-ornithine transmembrane transport"/>
    <property type="evidence" value="ECO:0007669"/>
    <property type="project" value="TreeGrafter"/>
</dbReference>
<feature type="repeat" description="Solcar" evidence="9">
    <location>
        <begin position="123"/>
        <end position="212"/>
    </location>
</feature>
<dbReference type="InterPro" id="IPR023395">
    <property type="entry name" value="MCP_dom_sf"/>
</dbReference>
<organism evidence="12 13">
    <name type="scientific">Botryobasidium botryosum (strain FD-172 SS1)</name>
    <dbReference type="NCBI Taxonomy" id="930990"/>
    <lineage>
        <taxon>Eukaryota</taxon>
        <taxon>Fungi</taxon>
        <taxon>Dikarya</taxon>
        <taxon>Basidiomycota</taxon>
        <taxon>Agaricomycotina</taxon>
        <taxon>Agaricomycetes</taxon>
        <taxon>Cantharellales</taxon>
        <taxon>Botryobasidiaceae</taxon>
        <taxon>Botryobasidium</taxon>
    </lineage>
</organism>
<keyword evidence="3 10" id="KW-0813">Transport</keyword>
<dbReference type="GO" id="GO:0000064">
    <property type="term" value="F:L-ornithine transmembrane transporter activity"/>
    <property type="evidence" value="ECO:0007669"/>
    <property type="project" value="TreeGrafter"/>
</dbReference>
<evidence type="ECO:0000256" key="4">
    <source>
        <dbReference type="ARBA" id="ARBA00022692"/>
    </source>
</evidence>
<feature type="transmembrane region" description="Helical" evidence="11">
    <location>
        <begin position="223"/>
        <end position="244"/>
    </location>
</feature>
<dbReference type="AlphaFoldDB" id="A0A067MYI9"/>
<evidence type="ECO:0008006" key="14">
    <source>
        <dbReference type="Google" id="ProtNLM"/>
    </source>
</evidence>